<proteinExistence type="predicted"/>
<keyword evidence="2" id="KW-1185">Reference proteome</keyword>
<dbReference type="AlphaFoldDB" id="A0A167LWF9"/>
<reference evidence="1 2" key="1">
    <citation type="journal article" date="2016" name="Genome Biol. Evol.">
        <title>Divergent and convergent evolution of fungal pathogenicity.</title>
        <authorList>
            <person name="Shang Y."/>
            <person name="Xiao G."/>
            <person name="Zheng P."/>
            <person name="Cen K."/>
            <person name="Zhan S."/>
            <person name="Wang C."/>
        </authorList>
    </citation>
    <scope>NUCLEOTIDE SEQUENCE [LARGE SCALE GENOMIC DNA]</scope>
    <source>
        <strain evidence="1 2">RCEF 264</strain>
    </source>
</reference>
<dbReference type="Proteomes" id="UP000076874">
    <property type="component" value="Unassembled WGS sequence"/>
</dbReference>
<gene>
    <name evidence="1" type="ORF">SPI_09308</name>
</gene>
<name>A0A167LWF9_9HYPO</name>
<accession>A0A167LWF9</accession>
<dbReference type="OrthoDB" id="4174307at2759"/>
<dbReference type="EMBL" id="AZHD01000028">
    <property type="protein sequence ID" value="OAA53601.1"/>
    <property type="molecule type" value="Genomic_DNA"/>
</dbReference>
<organism evidence="1 2">
    <name type="scientific">Niveomyces insectorum RCEF 264</name>
    <dbReference type="NCBI Taxonomy" id="1081102"/>
    <lineage>
        <taxon>Eukaryota</taxon>
        <taxon>Fungi</taxon>
        <taxon>Dikarya</taxon>
        <taxon>Ascomycota</taxon>
        <taxon>Pezizomycotina</taxon>
        <taxon>Sordariomycetes</taxon>
        <taxon>Hypocreomycetidae</taxon>
        <taxon>Hypocreales</taxon>
        <taxon>Cordycipitaceae</taxon>
        <taxon>Niveomyces</taxon>
    </lineage>
</organism>
<protein>
    <submittedName>
        <fullName evidence="1">Uncharacterized protein</fullName>
    </submittedName>
</protein>
<evidence type="ECO:0000313" key="2">
    <source>
        <dbReference type="Proteomes" id="UP000076874"/>
    </source>
</evidence>
<comment type="caution">
    <text evidence="1">The sequence shown here is derived from an EMBL/GenBank/DDBJ whole genome shotgun (WGS) entry which is preliminary data.</text>
</comment>
<evidence type="ECO:0000313" key="1">
    <source>
        <dbReference type="EMBL" id="OAA53601.1"/>
    </source>
</evidence>
<sequence>MAGLLPPLIFPDEGYDITNQAVQVIPQEFRNMVIEHALVEFLKVGTDNTPVEIINAAKNHVILKLDFRHGGYDGYEGVRINVLPNIQEYEDQFEDGSAYQPGKLCVKPVAYPGLSHSSARTCQIDFVAGKTLDWVLGVLCTRNLMHFFSFVVLNDRYYGCRDFITQTLYQLHMGGATSGCITSTAPVQPTLPAGVTSAFTALGFRYMAEPLGQPYPCPVDRGLFQYYQRVEMAYMPYEVTHSLG</sequence>